<dbReference type="Proteomes" id="UP000011014">
    <property type="component" value="Unassembled WGS sequence"/>
</dbReference>
<name>E4YSC5_OIKDI</name>
<dbReference type="InterPro" id="IPR008271">
    <property type="entry name" value="Ser/Thr_kinase_AS"/>
</dbReference>
<accession>E4YSC5</accession>
<evidence type="ECO:0000259" key="1">
    <source>
        <dbReference type="PROSITE" id="PS50011"/>
    </source>
</evidence>
<dbReference type="PROSITE" id="PS50011">
    <property type="entry name" value="PROTEIN_KINASE_DOM"/>
    <property type="match status" value="1"/>
</dbReference>
<protein>
    <recommendedName>
        <fullName evidence="1">Protein kinase domain-containing protein</fullName>
    </recommendedName>
</protein>
<dbReference type="InterPro" id="IPR000719">
    <property type="entry name" value="Prot_kinase_dom"/>
</dbReference>
<gene>
    <name evidence="2" type="ORF">GSOID_T00032298001</name>
</gene>
<dbReference type="GO" id="GO:0005524">
    <property type="term" value="F:ATP binding"/>
    <property type="evidence" value="ECO:0007669"/>
    <property type="project" value="InterPro"/>
</dbReference>
<evidence type="ECO:0000313" key="2">
    <source>
        <dbReference type="EMBL" id="CBY38364.1"/>
    </source>
</evidence>
<dbReference type="InterPro" id="IPR011009">
    <property type="entry name" value="Kinase-like_dom_sf"/>
</dbReference>
<dbReference type="PROSITE" id="PS00108">
    <property type="entry name" value="PROTEIN_KINASE_ST"/>
    <property type="match status" value="1"/>
</dbReference>
<sequence>MILYQSKNNLIFEPLAHRDVKSTNILLRSDSHALLSDFGLAITLESLVKKEDIVDMGNSKPDIDYYRLKQCGTPSNGIKIIIFRYLFKSSLWAAYSKSFW</sequence>
<dbReference type="InterPro" id="IPR001245">
    <property type="entry name" value="Ser-Thr/Tyr_kinase_cat_dom"/>
</dbReference>
<dbReference type="GO" id="GO:0004672">
    <property type="term" value="F:protein kinase activity"/>
    <property type="evidence" value="ECO:0007669"/>
    <property type="project" value="InterPro"/>
</dbReference>
<dbReference type="Pfam" id="PF07714">
    <property type="entry name" value="PK_Tyr_Ser-Thr"/>
    <property type="match status" value="1"/>
</dbReference>
<dbReference type="SUPFAM" id="SSF56112">
    <property type="entry name" value="Protein kinase-like (PK-like)"/>
    <property type="match status" value="1"/>
</dbReference>
<dbReference type="EMBL" id="FN655196">
    <property type="protein sequence ID" value="CBY38364.1"/>
    <property type="molecule type" value="Genomic_DNA"/>
</dbReference>
<organism evidence="2">
    <name type="scientific">Oikopleura dioica</name>
    <name type="common">Tunicate</name>
    <dbReference type="NCBI Taxonomy" id="34765"/>
    <lineage>
        <taxon>Eukaryota</taxon>
        <taxon>Metazoa</taxon>
        <taxon>Chordata</taxon>
        <taxon>Tunicata</taxon>
        <taxon>Appendicularia</taxon>
        <taxon>Copelata</taxon>
        <taxon>Oikopleuridae</taxon>
        <taxon>Oikopleura</taxon>
    </lineage>
</organism>
<reference evidence="2" key="1">
    <citation type="journal article" date="2010" name="Science">
        <title>Plasticity of animal genome architecture unmasked by rapid evolution of a pelagic tunicate.</title>
        <authorList>
            <person name="Denoeud F."/>
            <person name="Henriet S."/>
            <person name="Mungpakdee S."/>
            <person name="Aury J.M."/>
            <person name="Da Silva C."/>
            <person name="Brinkmann H."/>
            <person name="Mikhaleva J."/>
            <person name="Olsen L.C."/>
            <person name="Jubin C."/>
            <person name="Canestro C."/>
            <person name="Bouquet J.M."/>
            <person name="Danks G."/>
            <person name="Poulain J."/>
            <person name="Campsteijn C."/>
            <person name="Adamski M."/>
            <person name="Cross I."/>
            <person name="Yadetie F."/>
            <person name="Muffato M."/>
            <person name="Louis A."/>
            <person name="Butcher S."/>
            <person name="Tsagkogeorga G."/>
            <person name="Konrad A."/>
            <person name="Singh S."/>
            <person name="Jensen M.F."/>
            <person name="Cong E.H."/>
            <person name="Eikeseth-Otteraa H."/>
            <person name="Noel B."/>
            <person name="Anthouard V."/>
            <person name="Porcel B.M."/>
            <person name="Kachouri-Lafond R."/>
            <person name="Nishino A."/>
            <person name="Ugolini M."/>
            <person name="Chourrout P."/>
            <person name="Nishida H."/>
            <person name="Aasland R."/>
            <person name="Huzurbazar S."/>
            <person name="Westhof E."/>
            <person name="Delsuc F."/>
            <person name="Lehrach H."/>
            <person name="Reinhardt R."/>
            <person name="Weissenbach J."/>
            <person name="Roy S.W."/>
            <person name="Artiguenave F."/>
            <person name="Postlethwait J.H."/>
            <person name="Manak J.R."/>
            <person name="Thompson E.M."/>
            <person name="Jaillon O."/>
            <person name="Du Pasquier L."/>
            <person name="Boudinot P."/>
            <person name="Liberles D.A."/>
            <person name="Volff J.N."/>
            <person name="Philippe H."/>
            <person name="Lenhard B."/>
            <person name="Roest Crollius H."/>
            <person name="Wincker P."/>
            <person name="Chourrout D."/>
        </authorList>
    </citation>
    <scope>NUCLEOTIDE SEQUENCE [LARGE SCALE GENOMIC DNA]</scope>
</reference>
<proteinExistence type="predicted"/>
<dbReference type="Gene3D" id="1.10.510.10">
    <property type="entry name" value="Transferase(Phosphotransferase) domain 1"/>
    <property type="match status" value="1"/>
</dbReference>
<dbReference type="AlphaFoldDB" id="E4YSC5"/>
<feature type="domain" description="Protein kinase" evidence="1">
    <location>
        <begin position="1"/>
        <end position="100"/>
    </location>
</feature>